<dbReference type="OrthoDB" id="435460at2759"/>
<evidence type="ECO:0000256" key="2">
    <source>
        <dbReference type="ARBA" id="ARBA00022454"/>
    </source>
</evidence>
<evidence type="ECO:0000256" key="5">
    <source>
        <dbReference type="RuleBase" id="RU367107"/>
    </source>
</evidence>
<evidence type="ECO:0000256" key="3">
    <source>
        <dbReference type="ARBA" id="ARBA00022895"/>
    </source>
</evidence>
<dbReference type="InterPro" id="IPR009057">
    <property type="entry name" value="Homeodomain-like_sf"/>
</dbReference>
<protein>
    <recommendedName>
        <fullName evidence="5">DNA-binding protein RAP1</fullName>
    </recommendedName>
</protein>
<dbReference type="EMBL" id="QKRW01000023">
    <property type="protein sequence ID" value="RAL62554.1"/>
    <property type="molecule type" value="Genomic_DNA"/>
</dbReference>
<evidence type="ECO:0000256" key="6">
    <source>
        <dbReference type="SAM" id="MobiDB-lite"/>
    </source>
</evidence>
<dbReference type="SUPFAM" id="SSF46689">
    <property type="entry name" value="Homeodomain-like"/>
    <property type="match status" value="1"/>
</dbReference>
<keyword evidence="3 5" id="KW-0779">Telomere</keyword>
<dbReference type="InterPro" id="IPR015010">
    <property type="entry name" value="TERF2IP_Myb"/>
</dbReference>
<sequence length="294" mass="33553">MASIVYDGVGGGGALFKDMKFFILQRVPMRSRWIELIKSNGDTPPGAVSWKFIDKSAKAGRLVDIEEYRCGLPVGAAGANRARAPASAQPGKSTRTPFTAADDRLLTKWVLKADRKGLSTKGNRIYMELEAQYPHHTYQSWLDRWKRQLLPRYNAGNLHYETEMATHHPPKGIQTLLNKDRPNLLQRQSSRGRSIDVRSMDLTVPKKWRNYFNAEFLPRELKAREKKKQEKIKSELSAANRREVQSCGGQTHSKISTSDANEAFYLQGRKFFGRKNLLKVPLHLPSQKHRKPCH</sequence>
<dbReference type="Gene3D" id="1.10.10.60">
    <property type="entry name" value="Homeodomain-like"/>
    <property type="match status" value="1"/>
</dbReference>
<comment type="subcellular location">
    <subcellularLocation>
        <location evidence="5">Nucleus</location>
    </subcellularLocation>
    <subcellularLocation>
        <location evidence="5">Chromosome</location>
        <location evidence="5">Telomere</location>
    </subcellularLocation>
</comment>
<evidence type="ECO:0000313" key="9">
    <source>
        <dbReference type="Proteomes" id="UP000249056"/>
    </source>
</evidence>
<accession>A0A395IRT0</accession>
<dbReference type="Pfam" id="PF08914">
    <property type="entry name" value="Myb_Rap1"/>
    <property type="match status" value="1"/>
</dbReference>
<evidence type="ECO:0000256" key="4">
    <source>
        <dbReference type="ARBA" id="ARBA00023242"/>
    </source>
</evidence>
<comment type="function">
    <text evidence="5">Involved in the regulation of telomere length, clustering and has a specific role in telomere position effect (TPE).</text>
</comment>
<dbReference type="GO" id="GO:0070187">
    <property type="term" value="C:shelterin complex"/>
    <property type="evidence" value="ECO:0007669"/>
    <property type="project" value="TreeGrafter"/>
</dbReference>
<dbReference type="PANTHER" id="PTHR16466">
    <property type="entry name" value="TELOMERE REPEAT-BINDING FACTOR 2-INTERACTING PROTEIN 1"/>
    <property type="match status" value="1"/>
</dbReference>
<feature type="compositionally biased region" description="Basic and acidic residues" evidence="6">
    <location>
        <begin position="232"/>
        <end position="244"/>
    </location>
</feature>
<comment type="subunit">
    <text evidence="5">Homodimer.</text>
</comment>
<comment type="caution">
    <text evidence="8">The sequence shown here is derived from an EMBL/GenBank/DDBJ whole genome shotgun (WGS) entry which is preliminary data.</text>
</comment>
<proteinExistence type="inferred from homology"/>
<gene>
    <name evidence="8" type="ORF">DID88_004404</name>
</gene>
<dbReference type="InterPro" id="IPR039595">
    <property type="entry name" value="TE2IP/Rap1"/>
</dbReference>
<keyword evidence="2 5" id="KW-0158">Chromosome</keyword>
<dbReference type="GO" id="GO:0010833">
    <property type="term" value="P:telomere maintenance via telomere lengthening"/>
    <property type="evidence" value="ECO:0007669"/>
    <property type="project" value="UniProtKB-UniRule"/>
</dbReference>
<keyword evidence="4 5" id="KW-0539">Nucleus</keyword>
<reference evidence="8 9" key="1">
    <citation type="submission" date="2018-06" db="EMBL/GenBank/DDBJ databases">
        <title>Genome Sequence of the Brown Rot Fungal Pathogen Monilinia fructigena.</title>
        <authorList>
            <person name="Landi L."/>
            <person name="De Miccolis Angelini R.M."/>
            <person name="Pollastro S."/>
            <person name="Abate D."/>
            <person name="Faretra F."/>
            <person name="Romanazzi G."/>
        </authorList>
    </citation>
    <scope>NUCLEOTIDE SEQUENCE [LARGE SCALE GENOMIC DNA]</scope>
    <source>
        <strain evidence="8 9">Mfrg269</strain>
    </source>
</reference>
<dbReference type="GO" id="GO:0042162">
    <property type="term" value="F:telomeric DNA binding"/>
    <property type="evidence" value="ECO:0007669"/>
    <property type="project" value="TreeGrafter"/>
</dbReference>
<dbReference type="CDD" id="cd11655">
    <property type="entry name" value="rap1_myb-like"/>
    <property type="match status" value="1"/>
</dbReference>
<dbReference type="PANTHER" id="PTHR16466:SF6">
    <property type="entry name" value="TELOMERIC REPEAT-BINDING FACTOR 2-INTERACTING PROTEIN 1"/>
    <property type="match status" value="1"/>
</dbReference>
<keyword evidence="9" id="KW-1185">Reference proteome</keyword>
<feature type="domain" description="TERF2-interacting telomeric protein 1 Myb" evidence="7">
    <location>
        <begin position="98"/>
        <end position="152"/>
    </location>
</feature>
<evidence type="ECO:0000256" key="1">
    <source>
        <dbReference type="ARBA" id="ARBA00010467"/>
    </source>
</evidence>
<dbReference type="AlphaFoldDB" id="A0A395IRT0"/>
<evidence type="ECO:0000259" key="7">
    <source>
        <dbReference type="Pfam" id="PF08914"/>
    </source>
</evidence>
<organism evidence="8 9">
    <name type="scientific">Monilinia fructigena</name>
    <dbReference type="NCBI Taxonomy" id="38457"/>
    <lineage>
        <taxon>Eukaryota</taxon>
        <taxon>Fungi</taxon>
        <taxon>Dikarya</taxon>
        <taxon>Ascomycota</taxon>
        <taxon>Pezizomycotina</taxon>
        <taxon>Leotiomycetes</taxon>
        <taxon>Helotiales</taxon>
        <taxon>Sclerotiniaceae</taxon>
        <taxon>Monilinia</taxon>
    </lineage>
</organism>
<feature type="region of interest" description="Disordered" evidence="6">
    <location>
        <begin position="232"/>
        <end position="253"/>
    </location>
</feature>
<comment type="similarity">
    <text evidence="1 5">Belongs to the RAP1 family.</text>
</comment>
<name>A0A395IRT0_9HELO</name>
<dbReference type="GO" id="GO:0031848">
    <property type="term" value="P:protection from non-homologous end joining at telomere"/>
    <property type="evidence" value="ECO:0007669"/>
    <property type="project" value="TreeGrafter"/>
</dbReference>
<dbReference type="Proteomes" id="UP000249056">
    <property type="component" value="Unassembled WGS sequence"/>
</dbReference>
<evidence type="ECO:0000313" key="8">
    <source>
        <dbReference type="EMBL" id="RAL62554.1"/>
    </source>
</evidence>